<proteinExistence type="predicted"/>
<dbReference type="EMBL" id="UGXD01000002">
    <property type="protein sequence ID" value="SUG30860.1"/>
    <property type="molecule type" value="Genomic_DNA"/>
</dbReference>
<sequence length="126" mass="14833">MYVFLDAKIKISQDFGNRQSALWKKSFTHLVPYAGDHAVERTLSALKPLALKRYVTETTMSYRPEHWENMRQQLKQLGVTRQYVVIQPTARQLFKCWDNDKFSRVIDAVQRRGYQVVLTSGRPQTR</sequence>
<evidence type="ECO:0000256" key="2">
    <source>
        <dbReference type="ARBA" id="ARBA00022679"/>
    </source>
</evidence>
<dbReference type="PANTHER" id="PTHR30160:SF1">
    <property type="entry name" value="LIPOPOLYSACCHARIDE 1,2-N-ACETYLGLUCOSAMINETRANSFERASE-RELATED"/>
    <property type="match status" value="1"/>
</dbReference>
<evidence type="ECO:0000313" key="3">
    <source>
        <dbReference type="EMBL" id="SUG30860.1"/>
    </source>
</evidence>
<dbReference type="EC" id="2.-.-.-" evidence="3"/>
<dbReference type="GO" id="GO:0005829">
    <property type="term" value="C:cytosol"/>
    <property type="evidence" value="ECO:0007669"/>
    <property type="project" value="TreeGrafter"/>
</dbReference>
<dbReference type="InterPro" id="IPR051199">
    <property type="entry name" value="LPS_LOS_Heptosyltrfase"/>
</dbReference>
<dbReference type="Gene3D" id="3.40.50.2000">
    <property type="entry name" value="Glycogen Phosphorylase B"/>
    <property type="match status" value="1"/>
</dbReference>
<dbReference type="Pfam" id="PF01075">
    <property type="entry name" value="Glyco_transf_9"/>
    <property type="match status" value="1"/>
</dbReference>
<reference evidence="3 4" key="1">
    <citation type="submission" date="2018-06" db="EMBL/GenBank/DDBJ databases">
        <authorList>
            <consortium name="Pathogen Informatics"/>
            <person name="Doyle S."/>
        </authorList>
    </citation>
    <scope>NUCLEOTIDE SEQUENCE [LARGE SCALE GENOMIC DNA]</scope>
    <source>
        <strain evidence="3 4">NCTC7304</strain>
    </source>
</reference>
<keyword evidence="2 3" id="KW-0808">Transferase</keyword>
<organism evidence="3 4">
    <name type="scientific">Salmonella enterica subsp. arizonae</name>
    <dbReference type="NCBI Taxonomy" id="59203"/>
    <lineage>
        <taxon>Bacteria</taxon>
        <taxon>Pseudomonadati</taxon>
        <taxon>Pseudomonadota</taxon>
        <taxon>Gammaproteobacteria</taxon>
        <taxon>Enterobacterales</taxon>
        <taxon>Enterobacteriaceae</taxon>
        <taxon>Salmonella</taxon>
    </lineage>
</organism>
<evidence type="ECO:0000313" key="4">
    <source>
        <dbReference type="Proteomes" id="UP000254762"/>
    </source>
</evidence>
<dbReference type="Proteomes" id="UP000254762">
    <property type="component" value="Unassembled WGS sequence"/>
</dbReference>
<protein>
    <submittedName>
        <fullName evidence="3">Lipopolysaccharide core biosynthesis protein</fullName>
        <ecNumber evidence="3">2.-.-.-</ecNumber>
    </submittedName>
</protein>
<dbReference type="PANTHER" id="PTHR30160">
    <property type="entry name" value="TETRAACYLDISACCHARIDE 4'-KINASE-RELATED"/>
    <property type="match status" value="1"/>
</dbReference>
<dbReference type="AlphaFoldDB" id="A0A379SRH7"/>
<dbReference type="InterPro" id="IPR002201">
    <property type="entry name" value="Glyco_trans_9"/>
</dbReference>
<name>A0A379SRH7_SALER</name>
<gene>
    <name evidence="3" type="primary">rfaQ_2</name>
    <name evidence="3" type="ORF">NCTC7304_00213</name>
</gene>
<evidence type="ECO:0000256" key="1">
    <source>
        <dbReference type="ARBA" id="ARBA00022676"/>
    </source>
</evidence>
<dbReference type="SUPFAM" id="SSF53756">
    <property type="entry name" value="UDP-Glycosyltransferase/glycogen phosphorylase"/>
    <property type="match status" value="1"/>
</dbReference>
<accession>A0A379SRH7</accession>
<keyword evidence="1" id="KW-0328">Glycosyltransferase</keyword>
<dbReference type="GO" id="GO:0009244">
    <property type="term" value="P:lipopolysaccharide core region biosynthetic process"/>
    <property type="evidence" value="ECO:0007669"/>
    <property type="project" value="TreeGrafter"/>
</dbReference>
<dbReference type="GO" id="GO:0008713">
    <property type="term" value="F:ADP-heptose-lipopolysaccharide heptosyltransferase activity"/>
    <property type="evidence" value="ECO:0007669"/>
    <property type="project" value="TreeGrafter"/>
</dbReference>